<evidence type="ECO:0000256" key="1">
    <source>
        <dbReference type="SAM" id="Phobius"/>
    </source>
</evidence>
<dbReference type="EMBL" id="GU474933">
    <property type="protein sequence ID" value="ADI19845.1"/>
    <property type="molecule type" value="Genomic_DNA"/>
</dbReference>
<feature type="transmembrane region" description="Helical" evidence="1">
    <location>
        <begin position="123"/>
        <end position="147"/>
    </location>
</feature>
<accession>E0XZK4</accession>
<reference evidence="3" key="1">
    <citation type="journal article" date="2011" name="Environ. Microbiol.">
        <title>Time-series analyses of Monterey Bay coastal microbial picoplankton using a 'genome proxy' microarray.</title>
        <authorList>
            <person name="Rich V.I."/>
            <person name="Pham V.D."/>
            <person name="Eppley J."/>
            <person name="Shi Y."/>
            <person name="DeLong E.F."/>
        </authorList>
    </citation>
    <scope>NUCLEOTIDE SEQUENCE</scope>
</reference>
<organism evidence="3">
    <name type="scientific">uncultured alpha proteobacterium EB000_37G09</name>
    <dbReference type="NCBI Taxonomy" id="710792"/>
    <lineage>
        <taxon>Bacteria</taxon>
        <taxon>Pseudomonadati</taxon>
        <taxon>Pseudomonadota</taxon>
        <taxon>Alphaproteobacteria</taxon>
        <taxon>environmental samples</taxon>
    </lineage>
</organism>
<dbReference type="AlphaFoldDB" id="E0XZK4"/>
<feature type="transmembrane region" description="Helical" evidence="1">
    <location>
        <begin position="99"/>
        <end position="116"/>
    </location>
</feature>
<evidence type="ECO:0000313" key="3">
    <source>
        <dbReference type="EMBL" id="ADI19845.1"/>
    </source>
</evidence>
<dbReference type="Pfam" id="PF04955">
    <property type="entry name" value="HupE_UreJ"/>
    <property type="match status" value="1"/>
</dbReference>
<feature type="signal peptide" evidence="2">
    <location>
        <begin position="1"/>
        <end position="27"/>
    </location>
</feature>
<proteinExistence type="predicted"/>
<keyword evidence="2" id="KW-0732">Signal</keyword>
<feature type="transmembrane region" description="Helical" evidence="1">
    <location>
        <begin position="153"/>
        <end position="179"/>
    </location>
</feature>
<feature type="chain" id="PRO_5003143220" evidence="2">
    <location>
        <begin position="28"/>
        <end position="213"/>
    </location>
</feature>
<feature type="transmembrane region" description="Helical" evidence="1">
    <location>
        <begin position="74"/>
        <end position="93"/>
    </location>
</feature>
<evidence type="ECO:0000256" key="2">
    <source>
        <dbReference type="SAM" id="SignalP"/>
    </source>
</evidence>
<keyword evidence="1" id="KW-1133">Transmembrane helix</keyword>
<keyword evidence="1" id="KW-0812">Transmembrane</keyword>
<feature type="transmembrane region" description="Helical" evidence="1">
    <location>
        <begin position="43"/>
        <end position="67"/>
    </location>
</feature>
<sequence>MTFPTKLISTGFMSISLASLYAAPALAHHPIGGMAPQTIWHGFLSGIAHPIIGFDHLAFILAFGLMTAFVKHQFGAALLFVAAMTCGTLLLLTGGTLPLAELVISSSIVLTGILVMRGVRVSYPVIGAIAVSAGLFHGFAFGAAVIGSETTPILGYLAGLGFVQLGLICGMGFVARTLWKATDALALKPRLSGALVAGVGLVFLLEHIEGMVL</sequence>
<name>E0XZK4_9PROT</name>
<feature type="transmembrane region" description="Helical" evidence="1">
    <location>
        <begin position="191"/>
        <end position="208"/>
    </location>
</feature>
<protein>
    <submittedName>
        <fullName evidence="3">Hydrogenase/urease accessory protein</fullName>
    </submittedName>
</protein>
<keyword evidence="1" id="KW-0472">Membrane</keyword>
<dbReference type="InterPro" id="IPR007038">
    <property type="entry name" value="HupE_UreJ"/>
</dbReference>